<sequence>MAADQGDGTVGKALDVLDMVAAVGRPVRFTDLLARSEYPKATLYRLIQTLTHQGMLAYDPDRQTYALGVRLVRLAHAAWATSSLAPLARPYLDELSAETGETIHLAQMDNGQVLYVDKRNAAKPVEMFAQAGKVGPAYCTGVGKAMLAYLSEDELERAIQRQSFHRFTDHTLDTPEKLKAELQAIRARGHAYDREEHEPGIICCAVPILSRTGRVIGALSVTSTTSRTTLADLDSGAARIKQTAAQIAAEAESWRFPEQA</sequence>
<dbReference type="SMART" id="SM00346">
    <property type="entry name" value="HTH_ICLR"/>
    <property type="match status" value="1"/>
</dbReference>
<accession>A0ABS6J6B9</accession>
<dbReference type="InterPro" id="IPR036390">
    <property type="entry name" value="WH_DNA-bd_sf"/>
</dbReference>
<keyword evidence="3" id="KW-0804">Transcription</keyword>
<reference evidence="6 7" key="1">
    <citation type="submission" date="2021-06" db="EMBL/GenBank/DDBJ databases">
        <title>Rhodobacteraceae bacterium strain HSP-20.</title>
        <authorList>
            <person name="Chen W.-M."/>
        </authorList>
    </citation>
    <scope>NUCLEOTIDE SEQUENCE [LARGE SCALE GENOMIC DNA]</scope>
    <source>
        <strain evidence="6 7">HSP-20</strain>
    </source>
</reference>
<dbReference type="InterPro" id="IPR014757">
    <property type="entry name" value="Tscrpt_reg_IclR_C"/>
</dbReference>
<dbReference type="InterPro" id="IPR005471">
    <property type="entry name" value="Tscrpt_reg_IclR_N"/>
</dbReference>
<dbReference type="PANTHER" id="PTHR30136">
    <property type="entry name" value="HELIX-TURN-HELIX TRANSCRIPTIONAL REGULATOR, ICLR FAMILY"/>
    <property type="match status" value="1"/>
</dbReference>
<evidence type="ECO:0000259" key="4">
    <source>
        <dbReference type="PROSITE" id="PS51077"/>
    </source>
</evidence>
<dbReference type="InterPro" id="IPR029016">
    <property type="entry name" value="GAF-like_dom_sf"/>
</dbReference>
<keyword evidence="1" id="KW-0805">Transcription regulation</keyword>
<evidence type="ECO:0000256" key="2">
    <source>
        <dbReference type="ARBA" id="ARBA00023125"/>
    </source>
</evidence>
<keyword evidence="2" id="KW-0238">DNA-binding</keyword>
<gene>
    <name evidence="6" type="ORF">GU927_014905</name>
</gene>
<dbReference type="Gene3D" id="3.30.450.40">
    <property type="match status" value="1"/>
</dbReference>
<dbReference type="InterPro" id="IPR050707">
    <property type="entry name" value="HTH_MetabolicPath_Reg"/>
</dbReference>
<dbReference type="PANTHER" id="PTHR30136:SF35">
    <property type="entry name" value="HTH-TYPE TRANSCRIPTIONAL REGULATOR RV1719"/>
    <property type="match status" value="1"/>
</dbReference>
<dbReference type="Gene3D" id="1.10.10.10">
    <property type="entry name" value="Winged helix-like DNA-binding domain superfamily/Winged helix DNA-binding domain"/>
    <property type="match status" value="1"/>
</dbReference>
<organism evidence="6 7">
    <name type="scientific">Paragemmobacter amnigenus</name>
    <dbReference type="NCBI Taxonomy" id="2852097"/>
    <lineage>
        <taxon>Bacteria</taxon>
        <taxon>Pseudomonadati</taxon>
        <taxon>Pseudomonadota</taxon>
        <taxon>Alphaproteobacteria</taxon>
        <taxon>Rhodobacterales</taxon>
        <taxon>Paracoccaceae</taxon>
        <taxon>Paragemmobacter</taxon>
    </lineage>
</organism>
<protein>
    <submittedName>
        <fullName evidence="6">IclR family transcriptional regulator</fullName>
    </submittedName>
</protein>
<evidence type="ECO:0000313" key="7">
    <source>
        <dbReference type="Proteomes" id="UP000731907"/>
    </source>
</evidence>
<dbReference type="PROSITE" id="PS51078">
    <property type="entry name" value="ICLR_ED"/>
    <property type="match status" value="1"/>
</dbReference>
<dbReference type="SUPFAM" id="SSF55781">
    <property type="entry name" value="GAF domain-like"/>
    <property type="match status" value="1"/>
</dbReference>
<dbReference type="Proteomes" id="UP000731907">
    <property type="component" value="Unassembled WGS sequence"/>
</dbReference>
<proteinExistence type="predicted"/>
<evidence type="ECO:0000256" key="1">
    <source>
        <dbReference type="ARBA" id="ARBA00023015"/>
    </source>
</evidence>
<dbReference type="RefSeq" id="WP_161763248.1">
    <property type="nucleotide sequence ID" value="NZ_JAAATX020000010.1"/>
</dbReference>
<feature type="domain" description="HTH iclR-type" evidence="4">
    <location>
        <begin position="7"/>
        <end position="69"/>
    </location>
</feature>
<dbReference type="Pfam" id="PF01614">
    <property type="entry name" value="IclR_C"/>
    <property type="match status" value="1"/>
</dbReference>
<evidence type="ECO:0000259" key="5">
    <source>
        <dbReference type="PROSITE" id="PS51078"/>
    </source>
</evidence>
<dbReference type="InterPro" id="IPR036388">
    <property type="entry name" value="WH-like_DNA-bd_sf"/>
</dbReference>
<keyword evidence="7" id="KW-1185">Reference proteome</keyword>
<evidence type="ECO:0000313" key="6">
    <source>
        <dbReference type="EMBL" id="MBU9699138.1"/>
    </source>
</evidence>
<dbReference type="PROSITE" id="PS51077">
    <property type="entry name" value="HTH_ICLR"/>
    <property type="match status" value="1"/>
</dbReference>
<dbReference type="Pfam" id="PF09339">
    <property type="entry name" value="HTH_IclR"/>
    <property type="match status" value="1"/>
</dbReference>
<feature type="domain" description="IclR-ED" evidence="5">
    <location>
        <begin position="70"/>
        <end position="253"/>
    </location>
</feature>
<evidence type="ECO:0000256" key="3">
    <source>
        <dbReference type="ARBA" id="ARBA00023163"/>
    </source>
</evidence>
<dbReference type="SUPFAM" id="SSF46785">
    <property type="entry name" value="Winged helix' DNA-binding domain"/>
    <property type="match status" value="1"/>
</dbReference>
<comment type="caution">
    <text evidence="6">The sequence shown here is derived from an EMBL/GenBank/DDBJ whole genome shotgun (WGS) entry which is preliminary data.</text>
</comment>
<dbReference type="EMBL" id="JAAATX020000010">
    <property type="protein sequence ID" value="MBU9699138.1"/>
    <property type="molecule type" value="Genomic_DNA"/>
</dbReference>
<name>A0ABS6J6B9_9RHOB</name>